<comment type="caution">
    <text evidence="2">The sequence shown here is derived from an EMBL/GenBank/DDBJ whole genome shotgun (WGS) entry which is preliminary data.</text>
</comment>
<evidence type="ECO:0000313" key="2">
    <source>
        <dbReference type="EMBL" id="KAH0557104.1"/>
    </source>
</evidence>
<name>A0A9P8L9P4_9PEZI</name>
<evidence type="ECO:0000313" key="3">
    <source>
        <dbReference type="Proteomes" id="UP000750711"/>
    </source>
</evidence>
<accession>A0A9P8L9P4</accession>
<dbReference type="EMBL" id="JAGHQM010000909">
    <property type="protein sequence ID" value="KAH0557104.1"/>
    <property type="molecule type" value="Genomic_DNA"/>
</dbReference>
<proteinExistence type="predicted"/>
<evidence type="ECO:0000256" key="1">
    <source>
        <dbReference type="SAM" id="MobiDB-lite"/>
    </source>
</evidence>
<protein>
    <submittedName>
        <fullName evidence="2">Uncharacterized protein</fullName>
    </submittedName>
</protein>
<feature type="region of interest" description="Disordered" evidence="1">
    <location>
        <begin position="68"/>
        <end position="94"/>
    </location>
</feature>
<sequence length="164" mass="18479">MYSAFRNIAQPLCILFECNTESCLLDNQAWDANDEAESVDSDSSNSSAAELTVLNQSDRELHQIMGEVTLSRQDRDKAASNESQNRRVPAWKSDRERLVARLPRPPQGPPFRAPVAVMYLTDDNGGYVPSSSRSLGRHKNSDELQITFRWRAHQTVAIGSQRKM</sequence>
<keyword evidence="3" id="KW-1185">Reference proteome</keyword>
<dbReference type="AlphaFoldDB" id="A0A9P8L9P4"/>
<reference evidence="2" key="1">
    <citation type="submission" date="2021-03" db="EMBL/GenBank/DDBJ databases">
        <title>Comparative genomics and phylogenomic investigation of the class Geoglossomycetes provide insights into ecological specialization and systematics.</title>
        <authorList>
            <person name="Melie T."/>
            <person name="Pirro S."/>
            <person name="Miller A.N."/>
            <person name="Quandt A."/>
        </authorList>
    </citation>
    <scope>NUCLEOTIDE SEQUENCE</scope>
    <source>
        <strain evidence="2">CAQ_001_2017</strain>
    </source>
</reference>
<organism evidence="2 3">
    <name type="scientific">Trichoglossum hirsutum</name>
    <dbReference type="NCBI Taxonomy" id="265104"/>
    <lineage>
        <taxon>Eukaryota</taxon>
        <taxon>Fungi</taxon>
        <taxon>Dikarya</taxon>
        <taxon>Ascomycota</taxon>
        <taxon>Pezizomycotina</taxon>
        <taxon>Geoglossomycetes</taxon>
        <taxon>Geoglossales</taxon>
        <taxon>Geoglossaceae</taxon>
        <taxon>Trichoglossum</taxon>
    </lineage>
</organism>
<gene>
    <name evidence="2" type="ORF">GP486_005106</name>
</gene>
<dbReference type="Proteomes" id="UP000750711">
    <property type="component" value="Unassembled WGS sequence"/>
</dbReference>